<gene>
    <name evidence="11" type="ORF">BIY26_01800</name>
    <name evidence="10" type="ORF">BN1221_00378c</name>
</gene>
<feature type="transmembrane region" description="Helical" evidence="8">
    <location>
        <begin position="279"/>
        <end position="298"/>
    </location>
</feature>
<proteinExistence type="inferred from homology"/>
<dbReference type="EMBL" id="CGIG01000001">
    <property type="protein sequence ID" value="CPR13974.1"/>
    <property type="molecule type" value="Genomic_DNA"/>
</dbReference>
<dbReference type="SUPFAM" id="SSF161098">
    <property type="entry name" value="MetI-like"/>
    <property type="match status" value="1"/>
</dbReference>
<dbReference type="STRING" id="1109412.BN1221_00378c"/>
<sequence>MTDLTNKSSGARSRSSLRNWLNAPVPTTPLQARMQQMWIQWHRFCANHSALFGLIVLLVIVFAALFAPWLASHDIYAQDLANRLQTPSLENWLGTDELGRDIYSRLLYGARITLYIAGLTAIIITPLGLVIGTTAGYLGGWVDTVLMRLVDIFLAFPSLILALAFVAALGPGIENAIIAISLSSWPPIARLARAETLSIRKMDYIAAVRLQGASSWHIILFHVIPMCLPSVVVRVTLNMAAIILTAAGLGFLGLGAQAPSPEWGAMLASGREFMLNNGWIAAIPGLAILFTSLAFNLLGDGLRDVMDLRHE</sequence>
<evidence type="ECO:0000256" key="7">
    <source>
        <dbReference type="ARBA" id="ARBA00023136"/>
    </source>
</evidence>
<dbReference type="InterPro" id="IPR035906">
    <property type="entry name" value="MetI-like_sf"/>
</dbReference>
<dbReference type="AlphaFoldDB" id="A0A0G4JPW9"/>
<evidence type="ECO:0000256" key="2">
    <source>
        <dbReference type="ARBA" id="ARBA00022448"/>
    </source>
</evidence>
<keyword evidence="2 8" id="KW-0813">Transport</keyword>
<dbReference type="Proteomes" id="UP000285972">
    <property type="component" value="Unassembled WGS sequence"/>
</dbReference>
<evidence type="ECO:0000256" key="5">
    <source>
        <dbReference type="ARBA" id="ARBA00022692"/>
    </source>
</evidence>
<keyword evidence="3" id="KW-1003">Cell membrane</keyword>
<organism evidence="10 12">
    <name type="scientific">Brenneria goodwinii</name>
    <dbReference type="NCBI Taxonomy" id="1109412"/>
    <lineage>
        <taxon>Bacteria</taxon>
        <taxon>Pseudomonadati</taxon>
        <taxon>Pseudomonadota</taxon>
        <taxon>Gammaproteobacteria</taxon>
        <taxon>Enterobacterales</taxon>
        <taxon>Pectobacteriaceae</taxon>
        <taxon>Brenneria</taxon>
    </lineage>
</organism>
<dbReference type="InterPro" id="IPR000515">
    <property type="entry name" value="MetI-like"/>
</dbReference>
<evidence type="ECO:0000256" key="1">
    <source>
        <dbReference type="ARBA" id="ARBA00004429"/>
    </source>
</evidence>
<dbReference type="InterPro" id="IPR025966">
    <property type="entry name" value="OppC_N"/>
</dbReference>
<protein>
    <submittedName>
        <fullName evidence="11">D-ala-D-ala transporter subunit</fullName>
    </submittedName>
    <submittedName>
        <fullName evidence="10">Dipeptide transport system permease protein DppC (TC 3.A.1.5.2)</fullName>
    </submittedName>
</protein>
<dbReference type="PANTHER" id="PTHR43386:SF1">
    <property type="entry name" value="D,D-DIPEPTIDE TRANSPORT SYSTEM PERMEASE PROTEIN DDPC-RELATED"/>
    <property type="match status" value="1"/>
</dbReference>
<feature type="transmembrane region" description="Helical" evidence="8">
    <location>
        <begin position="50"/>
        <end position="71"/>
    </location>
</feature>
<feature type="transmembrane region" description="Helical" evidence="8">
    <location>
        <begin position="150"/>
        <end position="170"/>
    </location>
</feature>
<dbReference type="EMBL" id="MJLX01000002">
    <property type="protein sequence ID" value="RLM29304.1"/>
    <property type="molecule type" value="Genomic_DNA"/>
</dbReference>
<dbReference type="Pfam" id="PF00528">
    <property type="entry name" value="BPD_transp_1"/>
    <property type="match status" value="1"/>
</dbReference>
<keyword evidence="7 8" id="KW-0472">Membrane</keyword>
<dbReference type="Proteomes" id="UP000044377">
    <property type="component" value="Unassembled WGS sequence"/>
</dbReference>
<evidence type="ECO:0000313" key="13">
    <source>
        <dbReference type="Proteomes" id="UP000285972"/>
    </source>
</evidence>
<comment type="similarity">
    <text evidence="8">Belongs to the binding-protein-dependent transport system permease family.</text>
</comment>
<reference evidence="10" key="1">
    <citation type="submission" date="2015-01" db="EMBL/GenBank/DDBJ databases">
        <authorList>
            <person name="Xiang T."/>
            <person name="Song Y."/>
            <person name="Huang L."/>
            <person name="Wang B."/>
            <person name="Wu P."/>
        </authorList>
    </citation>
    <scope>NUCLEOTIDE SEQUENCE [LARGE SCALE GENOMIC DNA]</scope>
    <source>
        <strain evidence="10">OBR1</strain>
    </source>
</reference>
<evidence type="ECO:0000256" key="8">
    <source>
        <dbReference type="RuleBase" id="RU363032"/>
    </source>
</evidence>
<comment type="subcellular location">
    <subcellularLocation>
        <location evidence="1">Cell inner membrane</location>
        <topology evidence="1">Multi-pass membrane protein</topology>
    </subcellularLocation>
    <subcellularLocation>
        <location evidence="8">Cell membrane</location>
        <topology evidence="8">Multi-pass membrane protein</topology>
    </subcellularLocation>
</comment>
<dbReference type="KEGG" id="bgj:AWC36_13225"/>
<accession>A0A0G4JPW9</accession>
<evidence type="ECO:0000256" key="4">
    <source>
        <dbReference type="ARBA" id="ARBA00022519"/>
    </source>
</evidence>
<evidence type="ECO:0000256" key="3">
    <source>
        <dbReference type="ARBA" id="ARBA00022475"/>
    </source>
</evidence>
<feature type="transmembrane region" description="Helical" evidence="8">
    <location>
        <begin position="112"/>
        <end position="138"/>
    </location>
</feature>
<evidence type="ECO:0000259" key="9">
    <source>
        <dbReference type="PROSITE" id="PS50928"/>
    </source>
</evidence>
<dbReference type="RefSeq" id="WP_048635870.1">
    <property type="nucleotide sequence ID" value="NZ_CGIG01000001.1"/>
</dbReference>
<dbReference type="Gene3D" id="1.10.3720.10">
    <property type="entry name" value="MetI-like"/>
    <property type="match status" value="1"/>
</dbReference>
<dbReference type="OrthoDB" id="9805884at2"/>
<dbReference type="PANTHER" id="PTHR43386">
    <property type="entry name" value="OLIGOPEPTIDE TRANSPORT SYSTEM PERMEASE PROTEIN APPC"/>
    <property type="match status" value="1"/>
</dbReference>
<reference evidence="11 13" key="3">
    <citation type="submission" date="2016-09" db="EMBL/GenBank/DDBJ databases">
        <authorList>
            <person name="Doonan J."/>
            <person name="Pachebat J.A."/>
            <person name="Golyshin P.N."/>
            <person name="Denman S."/>
            <person name="Mcdonald J.E."/>
        </authorList>
    </citation>
    <scope>NUCLEOTIDE SEQUENCE [LARGE SCALE GENOMIC DNA]</scope>
    <source>
        <strain evidence="11 13">FRB141</strain>
    </source>
</reference>
<name>A0A0G4JPW9_9GAMM</name>
<feature type="transmembrane region" description="Helical" evidence="8">
    <location>
        <begin position="239"/>
        <end position="258"/>
    </location>
</feature>
<evidence type="ECO:0000256" key="6">
    <source>
        <dbReference type="ARBA" id="ARBA00022989"/>
    </source>
</evidence>
<keyword evidence="12" id="KW-1185">Reference proteome</keyword>
<keyword evidence="4" id="KW-0997">Cell inner membrane</keyword>
<keyword evidence="6 8" id="KW-1133">Transmembrane helix</keyword>
<dbReference type="GO" id="GO:0055085">
    <property type="term" value="P:transmembrane transport"/>
    <property type="evidence" value="ECO:0007669"/>
    <property type="project" value="InterPro"/>
</dbReference>
<dbReference type="GO" id="GO:0005886">
    <property type="term" value="C:plasma membrane"/>
    <property type="evidence" value="ECO:0007669"/>
    <property type="project" value="UniProtKB-SubCell"/>
</dbReference>
<dbReference type="CDD" id="cd06261">
    <property type="entry name" value="TM_PBP2"/>
    <property type="match status" value="1"/>
</dbReference>
<keyword evidence="5 8" id="KW-0812">Transmembrane</keyword>
<dbReference type="PROSITE" id="PS50928">
    <property type="entry name" value="ABC_TM1"/>
    <property type="match status" value="1"/>
</dbReference>
<evidence type="ECO:0000313" key="10">
    <source>
        <dbReference type="EMBL" id="CPR13974.1"/>
    </source>
</evidence>
<feature type="domain" description="ABC transmembrane type-1" evidence="9">
    <location>
        <begin position="110"/>
        <end position="299"/>
    </location>
</feature>
<dbReference type="GeneID" id="70907767"/>
<evidence type="ECO:0000313" key="12">
    <source>
        <dbReference type="Proteomes" id="UP000044377"/>
    </source>
</evidence>
<dbReference type="Pfam" id="PF12911">
    <property type="entry name" value="OppC_N"/>
    <property type="match status" value="1"/>
</dbReference>
<dbReference type="InterPro" id="IPR050366">
    <property type="entry name" value="BP-dependent_transpt_permease"/>
</dbReference>
<evidence type="ECO:0000313" key="11">
    <source>
        <dbReference type="EMBL" id="RLM29304.1"/>
    </source>
</evidence>
<reference evidence="12" key="2">
    <citation type="submission" date="2015-01" db="EMBL/GenBank/DDBJ databases">
        <authorList>
            <person name="Paterson Steve"/>
        </authorList>
    </citation>
    <scope>NUCLEOTIDE SEQUENCE [LARGE SCALE GENOMIC DNA]</scope>
    <source>
        <strain evidence="12">OBR1</strain>
    </source>
</reference>